<organism evidence="2 3">
    <name type="scientific">Petrolisthes cinctipes</name>
    <name type="common">Flat porcelain crab</name>
    <dbReference type="NCBI Taxonomy" id="88211"/>
    <lineage>
        <taxon>Eukaryota</taxon>
        <taxon>Metazoa</taxon>
        <taxon>Ecdysozoa</taxon>
        <taxon>Arthropoda</taxon>
        <taxon>Crustacea</taxon>
        <taxon>Multicrustacea</taxon>
        <taxon>Malacostraca</taxon>
        <taxon>Eumalacostraca</taxon>
        <taxon>Eucarida</taxon>
        <taxon>Decapoda</taxon>
        <taxon>Pleocyemata</taxon>
        <taxon>Anomura</taxon>
        <taxon>Galatheoidea</taxon>
        <taxon>Porcellanidae</taxon>
        <taxon>Petrolisthes</taxon>
    </lineage>
</organism>
<feature type="region of interest" description="Disordered" evidence="1">
    <location>
        <begin position="76"/>
        <end position="95"/>
    </location>
</feature>
<dbReference type="Proteomes" id="UP001286313">
    <property type="component" value="Unassembled WGS sequence"/>
</dbReference>
<feature type="region of interest" description="Disordered" evidence="1">
    <location>
        <begin position="1"/>
        <end position="21"/>
    </location>
</feature>
<comment type="caution">
    <text evidence="2">The sequence shown here is derived from an EMBL/GenBank/DDBJ whole genome shotgun (WGS) entry which is preliminary data.</text>
</comment>
<dbReference type="AlphaFoldDB" id="A0AAE1L2Z3"/>
<sequence>MVCEGVREGDGVGGREGRQEMVWEGGREGKRWCGKEGMKVKEMVWEGGREGKRWCGKEGMKAHTHPPNQEKVEVMGEGGEKVTVGGDGDGGEIYC</sequence>
<reference evidence="2" key="1">
    <citation type="submission" date="2023-10" db="EMBL/GenBank/DDBJ databases">
        <title>Genome assemblies of two species of porcelain crab, Petrolisthes cinctipes and Petrolisthes manimaculis (Anomura: Porcellanidae).</title>
        <authorList>
            <person name="Angst P."/>
        </authorList>
    </citation>
    <scope>NUCLEOTIDE SEQUENCE</scope>
    <source>
        <strain evidence="2">PB745_01</strain>
        <tissue evidence="2">Gill</tissue>
    </source>
</reference>
<name>A0AAE1L2Z3_PETCI</name>
<protein>
    <submittedName>
        <fullName evidence="2">Uncharacterized protein</fullName>
    </submittedName>
</protein>
<accession>A0AAE1L2Z3</accession>
<dbReference type="EMBL" id="JAWQEG010000179">
    <property type="protein sequence ID" value="KAK3893753.1"/>
    <property type="molecule type" value="Genomic_DNA"/>
</dbReference>
<gene>
    <name evidence="2" type="ORF">Pcinc_002456</name>
</gene>
<keyword evidence="3" id="KW-1185">Reference proteome</keyword>
<evidence type="ECO:0000313" key="2">
    <source>
        <dbReference type="EMBL" id="KAK3893753.1"/>
    </source>
</evidence>
<evidence type="ECO:0000256" key="1">
    <source>
        <dbReference type="SAM" id="MobiDB-lite"/>
    </source>
</evidence>
<evidence type="ECO:0000313" key="3">
    <source>
        <dbReference type="Proteomes" id="UP001286313"/>
    </source>
</evidence>
<proteinExistence type="predicted"/>